<dbReference type="InterPro" id="IPR005017">
    <property type="entry name" value="OMPP1/FadL/TodX"/>
</dbReference>
<evidence type="ECO:0000313" key="9">
    <source>
        <dbReference type="EMBL" id="ASP21960.1"/>
    </source>
</evidence>
<proteinExistence type="inferred from homology"/>
<keyword evidence="7" id="KW-0998">Cell outer membrane</keyword>
<dbReference type="AlphaFoldDB" id="A0A222E776"/>
<dbReference type="Pfam" id="PF03349">
    <property type="entry name" value="Toluene_X"/>
    <property type="match status" value="1"/>
</dbReference>
<dbReference type="RefSeq" id="WP_094035799.1">
    <property type="nucleotide sequence ID" value="NZ_CP022540.1"/>
</dbReference>
<comment type="similarity">
    <text evidence="2">Belongs to the OmpP1/FadL family.</text>
</comment>
<keyword evidence="10" id="KW-1185">Reference proteome</keyword>
<evidence type="ECO:0000256" key="5">
    <source>
        <dbReference type="ARBA" id="ARBA00022729"/>
    </source>
</evidence>
<gene>
    <name evidence="9" type="ORF">ANTHELSMS3_03324</name>
</gene>
<evidence type="ECO:0000256" key="7">
    <source>
        <dbReference type="ARBA" id="ARBA00023237"/>
    </source>
</evidence>
<evidence type="ECO:0000313" key="10">
    <source>
        <dbReference type="Proteomes" id="UP000203589"/>
    </source>
</evidence>
<evidence type="ECO:0000256" key="4">
    <source>
        <dbReference type="ARBA" id="ARBA00022692"/>
    </source>
</evidence>
<keyword evidence="6" id="KW-0472">Membrane</keyword>
<dbReference type="Proteomes" id="UP000203589">
    <property type="component" value="Chromosome"/>
</dbReference>
<accession>A0A222E776</accession>
<keyword evidence="3" id="KW-1134">Transmembrane beta strand</keyword>
<name>A0A222E776_9RHOB</name>
<dbReference type="KEGG" id="aht:ANTHELSMS3_03324"/>
<evidence type="ECO:0000256" key="8">
    <source>
        <dbReference type="SAM" id="SignalP"/>
    </source>
</evidence>
<feature type="chain" id="PRO_5012036089" evidence="8">
    <location>
        <begin position="21"/>
        <end position="426"/>
    </location>
</feature>
<evidence type="ECO:0000256" key="3">
    <source>
        <dbReference type="ARBA" id="ARBA00022452"/>
    </source>
</evidence>
<dbReference type="GO" id="GO:0009279">
    <property type="term" value="C:cell outer membrane"/>
    <property type="evidence" value="ECO:0007669"/>
    <property type="project" value="UniProtKB-SubCell"/>
</dbReference>
<dbReference type="GO" id="GO:0015483">
    <property type="term" value="F:long-chain fatty acid transporting porin activity"/>
    <property type="evidence" value="ECO:0007669"/>
    <property type="project" value="TreeGrafter"/>
</dbReference>
<organism evidence="9 10">
    <name type="scientific">Antarctobacter heliothermus</name>
    <dbReference type="NCBI Taxonomy" id="74033"/>
    <lineage>
        <taxon>Bacteria</taxon>
        <taxon>Pseudomonadati</taxon>
        <taxon>Pseudomonadota</taxon>
        <taxon>Alphaproteobacteria</taxon>
        <taxon>Rhodobacterales</taxon>
        <taxon>Roseobacteraceae</taxon>
        <taxon>Antarctobacter</taxon>
    </lineage>
</organism>
<dbReference type="EMBL" id="CP022540">
    <property type="protein sequence ID" value="ASP21960.1"/>
    <property type="molecule type" value="Genomic_DNA"/>
</dbReference>
<evidence type="ECO:0000256" key="6">
    <source>
        <dbReference type="ARBA" id="ARBA00023136"/>
    </source>
</evidence>
<keyword evidence="5 8" id="KW-0732">Signal</keyword>
<sequence length="426" mass="43898">MKNMFVGASVLALTTGTAFAAGLDRSGQSVSSIFAEDGTAALTFGLVTPSVTGTDAAGARYDVAKRYSQTGLTFTNSVNERFNWSIIADKPYGVDVDYNADPLTSALGGTKADLNSNALTIVGRYKITDRISVFGGIGAQSIDADVSLNGQAYAGAIATAGVAATVPGLDSSVLGAALRGDVAAATLIDTTYGAGTTAALGGAVAGVVGGFNATGGYAFRMKESTSPNYLIGAAYEIPDIALRVAGTYRFESKHSATISEDLLGTTFDSTTPGYNDQISYVSPQSFNLELQTGVAPGTLVTASYRWTEFSAVDIIPTRLGSDLVNLDDAHRFTLGVAKRFNDRFAGSVTVSYEPPTGNKTVSPLGPTDGLKGISFGGQFTDGPIKISGGINYSWLGDADAGVAGIKAAEFRDNHAVGIGFKAEMTF</sequence>
<dbReference type="PANTHER" id="PTHR35093">
    <property type="entry name" value="OUTER MEMBRANE PROTEIN NMB0088-RELATED"/>
    <property type="match status" value="1"/>
</dbReference>
<dbReference type="SUPFAM" id="SSF56935">
    <property type="entry name" value="Porins"/>
    <property type="match status" value="1"/>
</dbReference>
<evidence type="ECO:0000256" key="1">
    <source>
        <dbReference type="ARBA" id="ARBA00004571"/>
    </source>
</evidence>
<protein>
    <submittedName>
        <fullName evidence="9">Outer membrane protein transport protein (OMPP1/FadL/TodX)</fullName>
    </submittedName>
</protein>
<keyword evidence="4" id="KW-0812">Transmembrane</keyword>
<reference evidence="9 10" key="1">
    <citation type="submission" date="2017-07" db="EMBL/GenBank/DDBJ databases">
        <title>Genome Sequence of Antarctobacter heliothermus Strain SMS3 Isolated from a culture of the Diatom Skeletonema marinoi.</title>
        <authorList>
            <person name="Topel M."/>
            <person name="Pinder M.I.M."/>
            <person name="Johansson O.N."/>
            <person name="Kourtchenko O."/>
            <person name="Godhe A."/>
            <person name="Clarke A.K."/>
        </authorList>
    </citation>
    <scope>NUCLEOTIDE SEQUENCE [LARGE SCALE GENOMIC DNA]</scope>
    <source>
        <strain evidence="9 10">SMS3</strain>
    </source>
</reference>
<dbReference type="Gene3D" id="2.40.160.60">
    <property type="entry name" value="Outer membrane protein transport protein (OMPP1/FadL/TodX)"/>
    <property type="match status" value="1"/>
</dbReference>
<dbReference type="PANTHER" id="PTHR35093:SF8">
    <property type="entry name" value="OUTER MEMBRANE PROTEIN NMB0088-RELATED"/>
    <property type="match status" value="1"/>
</dbReference>
<dbReference type="OrthoDB" id="6679728at2"/>
<feature type="signal peptide" evidence="8">
    <location>
        <begin position="1"/>
        <end position="20"/>
    </location>
</feature>
<comment type="subcellular location">
    <subcellularLocation>
        <location evidence="1">Cell outer membrane</location>
        <topology evidence="1">Multi-pass membrane protein</topology>
    </subcellularLocation>
</comment>
<evidence type="ECO:0000256" key="2">
    <source>
        <dbReference type="ARBA" id="ARBA00008163"/>
    </source>
</evidence>